<sequence>LPNPRFLRLHAAVAGVIHMSGTTEYVENYLRDLRDTCVFASDGTTSTMQLFMVHSL</sequence>
<protein>
    <submittedName>
        <fullName evidence="1">Uncharacterized protein</fullName>
    </submittedName>
</protein>
<proteinExistence type="predicted"/>
<gene>
    <name evidence="1" type="ORF">BS47DRAFT_1250666</name>
</gene>
<name>A0A9P6ACK9_9AGAM</name>
<evidence type="ECO:0000313" key="1">
    <source>
        <dbReference type="EMBL" id="KAF9502649.1"/>
    </source>
</evidence>
<dbReference type="Proteomes" id="UP000886523">
    <property type="component" value="Unassembled WGS sequence"/>
</dbReference>
<comment type="caution">
    <text evidence="1">The sequence shown here is derived from an EMBL/GenBank/DDBJ whole genome shotgun (WGS) entry which is preliminary data.</text>
</comment>
<feature type="non-terminal residue" evidence="1">
    <location>
        <position position="56"/>
    </location>
</feature>
<evidence type="ECO:0000313" key="2">
    <source>
        <dbReference type="Proteomes" id="UP000886523"/>
    </source>
</evidence>
<reference evidence="1" key="1">
    <citation type="journal article" date="2020" name="Nat. Commun.">
        <title>Large-scale genome sequencing of mycorrhizal fungi provides insights into the early evolution of symbiotic traits.</title>
        <authorList>
            <person name="Miyauchi S."/>
            <person name="Kiss E."/>
            <person name="Kuo A."/>
            <person name="Drula E."/>
            <person name="Kohler A."/>
            <person name="Sanchez-Garcia M."/>
            <person name="Morin E."/>
            <person name="Andreopoulos B."/>
            <person name="Barry K.W."/>
            <person name="Bonito G."/>
            <person name="Buee M."/>
            <person name="Carver A."/>
            <person name="Chen C."/>
            <person name="Cichocki N."/>
            <person name="Clum A."/>
            <person name="Culley D."/>
            <person name="Crous P.W."/>
            <person name="Fauchery L."/>
            <person name="Girlanda M."/>
            <person name="Hayes R.D."/>
            <person name="Keri Z."/>
            <person name="LaButti K."/>
            <person name="Lipzen A."/>
            <person name="Lombard V."/>
            <person name="Magnuson J."/>
            <person name="Maillard F."/>
            <person name="Murat C."/>
            <person name="Nolan M."/>
            <person name="Ohm R.A."/>
            <person name="Pangilinan J."/>
            <person name="Pereira M.F."/>
            <person name="Perotto S."/>
            <person name="Peter M."/>
            <person name="Pfister S."/>
            <person name="Riley R."/>
            <person name="Sitrit Y."/>
            <person name="Stielow J.B."/>
            <person name="Szollosi G."/>
            <person name="Zifcakova L."/>
            <person name="Stursova M."/>
            <person name="Spatafora J.W."/>
            <person name="Tedersoo L."/>
            <person name="Vaario L.M."/>
            <person name="Yamada A."/>
            <person name="Yan M."/>
            <person name="Wang P."/>
            <person name="Xu J."/>
            <person name="Bruns T."/>
            <person name="Baldrian P."/>
            <person name="Vilgalys R."/>
            <person name="Dunand C."/>
            <person name="Henrissat B."/>
            <person name="Grigoriev I.V."/>
            <person name="Hibbett D."/>
            <person name="Nagy L.G."/>
            <person name="Martin F.M."/>
        </authorList>
    </citation>
    <scope>NUCLEOTIDE SEQUENCE</scope>
    <source>
        <strain evidence="1">UP504</strain>
    </source>
</reference>
<accession>A0A9P6ACK9</accession>
<dbReference type="AlphaFoldDB" id="A0A9P6ACK9"/>
<feature type="non-terminal residue" evidence="1">
    <location>
        <position position="1"/>
    </location>
</feature>
<organism evidence="1 2">
    <name type="scientific">Hydnum rufescens UP504</name>
    <dbReference type="NCBI Taxonomy" id="1448309"/>
    <lineage>
        <taxon>Eukaryota</taxon>
        <taxon>Fungi</taxon>
        <taxon>Dikarya</taxon>
        <taxon>Basidiomycota</taxon>
        <taxon>Agaricomycotina</taxon>
        <taxon>Agaricomycetes</taxon>
        <taxon>Cantharellales</taxon>
        <taxon>Hydnaceae</taxon>
        <taxon>Hydnum</taxon>
    </lineage>
</organism>
<keyword evidence="2" id="KW-1185">Reference proteome</keyword>
<dbReference type="EMBL" id="MU129787">
    <property type="protein sequence ID" value="KAF9502649.1"/>
    <property type="molecule type" value="Genomic_DNA"/>
</dbReference>
<dbReference type="OrthoDB" id="3163863at2759"/>